<dbReference type="PATRIC" id="fig|931277.6.peg.2653"/>
<feature type="transmembrane region" description="Helical" evidence="1">
    <location>
        <begin position="141"/>
        <end position="162"/>
    </location>
</feature>
<dbReference type="eggNOG" id="arCOG06152">
    <property type="taxonomic scope" value="Archaea"/>
</dbReference>
<protein>
    <submittedName>
        <fullName evidence="2">Uncharacterized protein</fullName>
    </submittedName>
</protein>
<keyword evidence="1" id="KW-0812">Transmembrane</keyword>
<comment type="caution">
    <text evidence="2">The sequence shown here is derived from an EMBL/GenBank/DDBJ whole genome shotgun (WGS) entry which is preliminary data.</text>
</comment>
<keyword evidence="3" id="KW-1185">Reference proteome</keyword>
<organism evidence="2 3">
    <name type="scientific">Halococcus morrhuae DSM 1307</name>
    <dbReference type="NCBI Taxonomy" id="931277"/>
    <lineage>
        <taxon>Archaea</taxon>
        <taxon>Methanobacteriati</taxon>
        <taxon>Methanobacteriota</taxon>
        <taxon>Stenosarchaea group</taxon>
        <taxon>Halobacteria</taxon>
        <taxon>Halobacteriales</taxon>
        <taxon>Halococcaceae</taxon>
        <taxon>Halococcus</taxon>
    </lineage>
</organism>
<evidence type="ECO:0000313" key="3">
    <source>
        <dbReference type="Proteomes" id="UP000011568"/>
    </source>
</evidence>
<dbReference type="RefSeq" id="WP_004055504.1">
    <property type="nucleotide sequence ID" value="NZ_AOMC01000152.1"/>
</dbReference>
<evidence type="ECO:0000256" key="1">
    <source>
        <dbReference type="SAM" id="Phobius"/>
    </source>
</evidence>
<proteinExistence type="predicted"/>
<keyword evidence="1" id="KW-1133">Transmembrane helix</keyword>
<keyword evidence="1" id="KW-0472">Membrane</keyword>
<gene>
    <name evidence="2" type="ORF">C448_13526</name>
</gene>
<dbReference type="Proteomes" id="UP000011568">
    <property type="component" value="Unassembled WGS sequence"/>
</dbReference>
<dbReference type="AlphaFoldDB" id="M0M7M4"/>
<dbReference type="EMBL" id="AOMC01000152">
    <property type="protein sequence ID" value="EMA40375.1"/>
    <property type="molecule type" value="Genomic_DNA"/>
</dbReference>
<feature type="transmembrane region" description="Helical" evidence="1">
    <location>
        <begin position="45"/>
        <end position="62"/>
    </location>
</feature>
<sequence>MSDEDGGEADWSSKRRQIAYQESRAALNAQQAALTQIDNKAIENVRITAILLGVFVSAVKISGFSFEPITGIIGGVALAISLGAGIFTYNETDPYLGLNQDYIDELIADEFTRSETWEKDLPELLAGFVDDNADDIEFNGAALTVAQTCLFVGVVLVALSAVI</sequence>
<feature type="transmembrane region" description="Helical" evidence="1">
    <location>
        <begin position="69"/>
        <end position="89"/>
    </location>
</feature>
<accession>M0M7M4</accession>
<evidence type="ECO:0000313" key="2">
    <source>
        <dbReference type="EMBL" id="EMA40375.1"/>
    </source>
</evidence>
<dbReference type="OrthoDB" id="264986at2157"/>
<name>M0M7M4_HALMO</name>
<reference evidence="2 3" key="1">
    <citation type="journal article" date="2014" name="PLoS Genet.">
        <title>Phylogenetically driven sequencing of extremely halophilic archaea reveals strategies for static and dynamic osmo-response.</title>
        <authorList>
            <person name="Becker E.A."/>
            <person name="Seitzer P.M."/>
            <person name="Tritt A."/>
            <person name="Larsen D."/>
            <person name="Krusor M."/>
            <person name="Yao A.I."/>
            <person name="Wu D."/>
            <person name="Madern D."/>
            <person name="Eisen J.A."/>
            <person name="Darling A.E."/>
            <person name="Facciotti M.T."/>
        </authorList>
    </citation>
    <scope>NUCLEOTIDE SEQUENCE [LARGE SCALE GENOMIC DNA]</scope>
    <source>
        <strain evidence="2 3">DSM 1307</strain>
    </source>
</reference>